<dbReference type="AlphaFoldDB" id="A0AAE0BY72"/>
<keyword evidence="1" id="KW-1133">Transmembrane helix</keyword>
<gene>
    <name evidence="2" type="ORF">CYMTET_45452</name>
</gene>
<keyword evidence="1" id="KW-0472">Membrane</keyword>
<organism evidence="2 3">
    <name type="scientific">Cymbomonas tetramitiformis</name>
    <dbReference type="NCBI Taxonomy" id="36881"/>
    <lineage>
        <taxon>Eukaryota</taxon>
        <taxon>Viridiplantae</taxon>
        <taxon>Chlorophyta</taxon>
        <taxon>Pyramimonadophyceae</taxon>
        <taxon>Pyramimonadales</taxon>
        <taxon>Pyramimonadaceae</taxon>
        <taxon>Cymbomonas</taxon>
    </lineage>
</organism>
<comment type="caution">
    <text evidence="2">The sequence shown here is derived from an EMBL/GenBank/DDBJ whole genome shotgun (WGS) entry which is preliminary data.</text>
</comment>
<keyword evidence="3" id="KW-1185">Reference proteome</keyword>
<evidence type="ECO:0000256" key="1">
    <source>
        <dbReference type="SAM" id="Phobius"/>
    </source>
</evidence>
<name>A0AAE0BY72_9CHLO</name>
<protein>
    <submittedName>
        <fullName evidence="2">Uncharacterized protein</fullName>
    </submittedName>
</protein>
<sequence>MNSMFAGQSIECDDSDDPDCEQGDDVLKSYGILDDQPTWYEVIMIAIAMFITYLLIVYYIMRRQYISDQSSKR</sequence>
<accession>A0AAE0BY72</accession>
<feature type="transmembrane region" description="Helical" evidence="1">
    <location>
        <begin position="39"/>
        <end position="61"/>
    </location>
</feature>
<dbReference type="EMBL" id="LGRX02031179">
    <property type="protein sequence ID" value="KAK3244961.1"/>
    <property type="molecule type" value="Genomic_DNA"/>
</dbReference>
<dbReference type="Proteomes" id="UP001190700">
    <property type="component" value="Unassembled WGS sequence"/>
</dbReference>
<proteinExistence type="predicted"/>
<reference evidence="2 3" key="1">
    <citation type="journal article" date="2015" name="Genome Biol. Evol.">
        <title>Comparative Genomics of a Bacterivorous Green Alga Reveals Evolutionary Causalities and Consequences of Phago-Mixotrophic Mode of Nutrition.</title>
        <authorList>
            <person name="Burns J.A."/>
            <person name="Paasch A."/>
            <person name="Narechania A."/>
            <person name="Kim E."/>
        </authorList>
    </citation>
    <scope>NUCLEOTIDE SEQUENCE [LARGE SCALE GENOMIC DNA]</scope>
    <source>
        <strain evidence="2 3">PLY_AMNH</strain>
    </source>
</reference>
<keyword evidence="1" id="KW-0812">Transmembrane</keyword>
<evidence type="ECO:0000313" key="3">
    <source>
        <dbReference type="Proteomes" id="UP001190700"/>
    </source>
</evidence>
<evidence type="ECO:0000313" key="2">
    <source>
        <dbReference type="EMBL" id="KAK3244961.1"/>
    </source>
</evidence>